<organism evidence="1 2">
    <name type="scientific">Colletotrichum truncatum</name>
    <name type="common">Anthracnose fungus</name>
    <name type="synonym">Colletotrichum capsici</name>
    <dbReference type="NCBI Taxonomy" id="5467"/>
    <lineage>
        <taxon>Eukaryota</taxon>
        <taxon>Fungi</taxon>
        <taxon>Dikarya</taxon>
        <taxon>Ascomycota</taxon>
        <taxon>Pezizomycotina</taxon>
        <taxon>Sordariomycetes</taxon>
        <taxon>Hypocreomycetidae</taxon>
        <taxon>Glomerellales</taxon>
        <taxon>Glomerellaceae</taxon>
        <taxon>Colletotrichum</taxon>
        <taxon>Colletotrichum truncatum species complex</taxon>
    </lineage>
</organism>
<reference evidence="1 2" key="1">
    <citation type="journal article" date="2020" name="Phytopathology">
        <title>Genome Sequence Resources of Colletotrichum truncatum, C. plurivorum, C. musicola, and C. sojae: Four Species Pathogenic to Soybean (Glycine max).</title>
        <authorList>
            <person name="Rogerio F."/>
            <person name="Boufleur T.R."/>
            <person name="Ciampi-Guillardi M."/>
            <person name="Sukno S.A."/>
            <person name="Thon M.R."/>
            <person name="Massola Junior N.S."/>
            <person name="Baroncelli R."/>
        </authorList>
    </citation>
    <scope>NUCLEOTIDE SEQUENCE [LARGE SCALE GENOMIC DNA]</scope>
    <source>
        <strain evidence="1 2">CMES1059</strain>
    </source>
</reference>
<evidence type="ECO:0000313" key="2">
    <source>
        <dbReference type="Proteomes" id="UP000805649"/>
    </source>
</evidence>
<gene>
    <name evidence="1" type="ORF">CTRU02_207262</name>
</gene>
<dbReference type="EMBL" id="VUJX02000004">
    <property type="protein sequence ID" value="KAL0937531.1"/>
    <property type="molecule type" value="Genomic_DNA"/>
</dbReference>
<dbReference type="Proteomes" id="UP000805649">
    <property type="component" value="Unassembled WGS sequence"/>
</dbReference>
<evidence type="ECO:0000313" key="1">
    <source>
        <dbReference type="EMBL" id="KAL0937531.1"/>
    </source>
</evidence>
<proteinExistence type="predicted"/>
<name>A0ACC3Z0C5_COLTU</name>
<comment type="caution">
    <text evidence="1">The sequence shown here is derived from an EMBL/GenBank/DDBJ whole genome shotgun (WGS) entry which is preliminary data.</text>
</comment>
<accession>A0ACC3Z0C5</accession>
<sequence length="881" mass="98875">MESHLSRTKYGRAFFRSFMKDGPRMGPMRSWLLVSQIETVVRESPPAVSVHDDGQLVCDLCRRIRGHSTWNQKFEDDNGARDTTCVKYQDWNELESLAEQGCSSCRIFRAAILYDHPSPNALELLELDKNIIKVGVKVDTGKATGLTIYYPCKTSQSELDDFMVDPTAFHSGTARNLIVPVPKNVSSEHQLGISEEGTASLAETVAGSTSGKPSDAPGKGTIGAPSAQQHRQQKDDPKKTLYNSQKKPITSPIYRLSSTQSLDVDFLPGDDPHVSLGKDITSPTTSPNDNSDLNTFKPTFPENQTVKYTLESILEEVLPDYNDLMEKEDTAGVQEQRQEIAKAYGDYCGPNRWFLHDKITDMAISKAPLDVPMIVKLMMWMGTCLLSHPQCDRSHHESRMPTRLVDLGDHQTPLKKAHVIKTRGSRMPYSCLSYCWGGDSRNHCRLLRSNVQQLQGAIFSQSVPKTVRDAMWISKAIGVRYIWIDALCIVQDDDVDWRAQAPWMGQFYGNAVVTIAATSSEHADMGMFKERVVERYELQPCKIFGQIPQRPLPHTHRHFTSAPINQRAWTMQELYLSRRIIHMTDASAAWECYTHKGVEFSPADDASDMFPYSEIKEIFRSEPDDAEIMYEAWHAFVTEYSSKSMTKQDDILVAVSSLAEIVSKRTQDDYLAGLWRANLVNDLLWQTDESRSRSKVYSAPSWSWASTHGSGVDSIRFLDPGPAETTVEINEATVEYLDSNPKSKALSGHLGITGRIAEAEICFDQSWAAFGGEGLIIVVDGFNQSCGDFTFDDSAMITTNRFGDRMRTTDTQLYCLALTRKSASMAEMGLLNGWIKGLVLEKDEETAGDDVYRRVGFASLDWVLKKADTFEGREMKCITIL</sequence>
<protein>
    <submittedName>
        <fullName evidence="1">Uncharacterized protein</fullName>
    </submittedName>
</protein>
<keyword evidence="2" id="KW-1185">Reference proteome</keyword>